<evidence type="ECO:0000259" key="2">
    <source>
        <dbReference type="PROSITE" id="PS50179"/>
    </source>
</evidence>
<evidence type="ECO:0000256" key="1">
    <source>
        <dbReference type="SAM" id="MobiDB-lite"/>
    </source>
</evidence>
<keyword evidence="3" id="KW-1185">Reference proteome</keyword>
<dbReference type="GO" id="GO:0016020">
    <property type="term" value="C:membrane"/>
    <property type="evidence" value="ECO:0007669"/>
    <property type="project" value="TreeGrafter"/>
</dbReference>
<sequence>MSLFGVGNPFSTQVGQKIESATDGSLPSENWTLNMEICDIINETEDGPKDAIKAIKRRLNQAAGKNYTIVMYTLTVLETCSICSGSKYEDNLEQVRGGSLSTAILNRNNPKLPQQTATSASPNLESEFNEMAAWLDRTPGGQGDQESLTSSEFERFLAERAAAAEALPTLSTTASSNSSTTGNQNIQRQINKDQDKSLFAL</sequence>
<feature type="region of interest" description="Disordered" evidence="1">
    <location>
        <begin position="168"/>
        <end position="201"/>
    </location>
</feature>
<dbReference type="GO" id="GO:0005768">
    <property type="term" value="C:endosome"/>
    <property type="evidence" value="ECO:0007669"/>
    <property type="project" value="TreeGrafter"/>
</dbReference>
<dbReference type="PANTHER" id="PTHR13856:SF137">
    <property type="entry name" value="GH05942P"/>
    <property type="match status" value="1"/>
</dbReference>
<gene>
    <name evidence="4" type="primary">LOC105422066</name>
</gene>
<dbReference type="InterPro" id="IPR002014">
    <property type="entry name" value="VHS_dom"/>
</dbReference>
<dbReference type="PROSITE" id="PS50179">
    <property type="entry name" value="VHS"/>
    <property type="match status" value="1"/>
</dbReference>
<evidence type="ECO:0000313" key="4">
    <source>
        <dbReference type="RefSeq" id="XP_011629595.1"/>
    </source>
</evidence>
<dbReference type="GeneID" id="105422066"/>
<dbReference type="AlphaFoldDB" id="A0A6I9VQ88"/>
<dbReference type="SUPFAM" id="SSF48464">
    <property type="entry name" value="ENTH/VHS domain"/>
    <property type="match status" value="1"/>
</dbReference>
<feature type="compositionally biased region" description="Basic and acidic residues" evidence="1">
    <location>
        <begin position="190"/>
        <end position="201"/>
    </location>
</feature>
<feature type="compositionally biased region" description="Low complexity" evidence="1">
    <location>
        <begin position="168"/>
        <end position="181"/>
    </location>
</feature>
<dbReference type="GO" id="GO:0030276">
    <property type="term" value="F:clathrin binding"/>
    <property type="evidence" value="ECO:0007669"/>
    <property type="project" value="TreeGrafter"/>
</dbReference>
<dbReference type="PANTHER" id="PTHR13856">
    <property type="entry name" value="VHS DOMAIN CONTAINING PROTEIN FAMILY"/>
    <property type="match status" value="1"/>
</dbReference>
<proteinExistence type="predicted"/>
<dbReference type="Pfam" id="PF00790">
    <property type="entry name" value="VHS"/>
    <property type="match status" value="1"/>
</dbReference>
<dbReference type="KEGG" id="pbar:105422066"/>
<dbReference type="RefSeq" id="XP_011629595.1">
    <property type="nucleotide sequence ID" value="XM_011631293.2"/>
</dbReference>
<dbReference type="Gene3D" id="1.25.40.90">
    <property type="match status" value="1"/>
</dbReference>
<organism evidence="3 4">
    <name type="scientific">Pogonomyrmex barbatus</name>
    <name type="common">red harvester ant</name>
    <dbReference type="NCBI Taxonomy" id="144034"/>
    <lineage>
        <taxon>Eukaryota</taxon>
        <taxon>Metazoa</taxon>
        <taxon>Ecdysozoa</taxon>
        <taxon>Arthropoda</taxon>
        <taxon>Hexapoda</taxon>
        <taxon>Insecta</taxon>
        <taxon>Pterygota</taxon>
        <taxon>Neoptera</taxon>
        <taxon>Endopterygota</taxon>
        <taxon>Hymenoptera</taxon>
        <taxon>Apocrita</taxon>
        <taxon>Aculeata</taxon>
        <taxon>Formicoidea</taxon>
        <taxon>Formicidae</taxon>
        <taxon>Myrmicinae</taxon>
        <taxon>Pogonomyrmex</taxon>
    </lineage>
</organism>
<dbReference type="Proteomes" id="UP000504615">
    <property type="component" value="Unplaced"/>
</dbReference>
<accession>A0A6I9VQ88</accession>
<dbReference type="InterPro" id="IPR008942">
    <property type="entry name" value="ENTH_VHS"/>
</dbReference>
<evidence type="ECO:0000313" key="3">
    <source>
        <dbReference type="Proteomes" id="UP000504615"/>
    </source>
</evidence>
<name>A0A6I9VQ88_9HYME</name>
<dbReference type="SMART" id="SM00288">
    <property type="entry name" value="VHS"/>
    <property type="match status" value="1"/>
</dbReference>
<dbReference type="GO" id="GO:0035091">
    <property type="term" value="F:phosphatidylinositol binding"/>
    <property type="evidence" value="ECO:0007669"/>
    <property type="project" value="InterPro"/>
</dbReference>
<dbReference type="GO" id="GO:0043130">
    <property type="term" value="F:ubiquitin binding"/>
    <property type="evidence" value="ECO:0007669"/>
    <property type="project" value="InterPro"/>
</dbReference>
<dbReference type="OrthoDB" id="2018246at2759"/>
<reference evidence="4" key="1">
    <citation type="submission" date="2025-08" db="UniProtKB">
        <authorList>
            <consortium name="RefSeq"/>
        </authorList>
    </citation>
    <scope>IDENTIFICATION</scope>
</reference>
<dbReference type="GO" id="GO:0007165">
    <property type="term" value="P:signal transduction"/>
    <property type="evidence" value="ECO:0007669"/>
    <property type="project" value="TreeGrafter"/>
</dbReference>
<feature type="domain" description="VHS" evidence="2">
    <location>
        <begin position="21"/>
        <end position="92"/>
    </location>
</feature>
<protein>
    <submittedName>
        <fullName evidence="4">TOM1-like protein 2</fullName>
    </submittedName>
</protein>